<dbReference type="NCBIfam" id="TIGR01783">
    <property type="entry name" value="TonB-siderophor"/>
    <property type="match status" value="1"/>
</dbReference>
<evidence type="ECO:0000313" key="15">
    <source>
        <dbReference type="EMBL" id="QNN59464.1"/>
    </source>
</evidence>
<dbReference type="PANTHER" id="PTHR32552:SF74">
    <property type="entry name" value="HYDROXAMATE SIDEROPHORE RECEPTOR FHUE"/>
    <property type="match status" value="1"/>
</dbReference>
<dbReference type="Pfam" id="PF07715">
    <property type="entry name" value="Plug"/>
    <property type="match status" value="1"/>
</dbReference>
<proteinExistence type="inferred from homology"/>
<protein>
    <submittedName>
        <fullName evidence="15">TonB-dependent siderophore receptor</fullName>
    </submittedName>
</protein>
<keyword evidence="4 12" id="KW-1134">Transmembrane beta strand</keyword>
<keyword evidence="8 13" id="KW-0798">TonB box</keyword>
<dbReference type="InterPro" id="IPR012910">
    <property type="entry name" value="Plug_dom"/>
</dbReference>
<dbReference type="InterPro" id="IPR010105">
    <property type="entry name" value="TonB_sidphr_rcpt"/>
</dbReference>
<evidence type="ECO:0000259" key="14">
    <source>
        <dbReference type="SMART" id="SM00965"/>
    </source>
</evidence>
<organism evidence="15 16">
    <name type="scientific">Diaphorobacter ruginosibacter</name>
    <dbReference type="NCBI Taxonomy" id="1715720"/>
    <lineage>
        <taxon>Bacteria</taxon>
        <taxon>Pseudomonadati</taxon>
        <taxon>Pseudomonadota</taxon>
        <taxon>Betaproteobacteria</taxon>
        <taxon>Burkholderiales</taxon>
        <taxon>Comamonadaceae</taxon>
        <taxon>Diaphorobacter</taxon>
    </lineage>
</organism>
<dbReference type="Gene3D" id="2.170.130.10">
    <property type="entry name" value="TonB-dependent receptor, plug domain"/>
    <property type="match status" value="1"/>
</dbReference>
<keyword evidence="9 12" id="KW-0472">Membrane</keyword>
<evidence type="ECO:0000256" key="12">
    <source>
        <dbReference type="PROSITE-ProRule" id="PRU01360"/>
    </source>
</evidence>
<keyword evidence="7" id="KW-0408">Iron</keyword>
<dbReference type="Pfam" id="PF00593">
    <property type="entry name" value="TonB_dep_Rec_b-barrel"/>
    <property type="match status" value="1"/>
</dbReference>
<keyword evidence="11 12" id="KW-0998">Cell outer membrane</keyword>
<evidence type="ECO:0000256" key="9">
    <source>
        <dbReference type="ARBA" id="ARBA00023136"/>
    </source>
</evidence>
<evidence type="ECO:0000256" key="10">
    <source>
        <dbReference type="ARBA" id="ARBA00023170"/>
    </source>
</evidence>
<keyword evidence="16" id="KW-1185">Reference proteome</keyword>
<dbReference type="PROSITE" id="PS52016">
    <property type="entry name" value="TONB_DEPENDENT_REC_3"/>
    <property type="match status" value="1"/>
</dbReference>
<dbReference type="Gene3D" id="3.55.50.30">
    <property type="match status" value="1"/>
</dbReference>
<evidence type="ECO:0000313" key="16">
    <source>
        <dbReference type="Proteomes" id="UP000515811"/>
    </source>
</evidence>
<evidence type="ECO:0000256" key="4">
    <source>
        <dbReference type="ARBA" id="ARBA00022452"/>
    </source>
</evidence>
<dbReference type="CDD" id="cd01347">
    <property type="entry name" value="ligand_gated_channel"/>
    <property type="match status" value="1"/>
</dbReference>
<dbReference type="InterPro" id="IPR037066">
    <property type="entry name" value="Plug_dom_sf"/>
</dbReference>
<keyword evidence="10 15" id="KW-0675">Receptor</keyword>
<keyword evidence="5" id="KW-0406">Ion transport</keyword>
<dbReference type="GO" id="GO:0009279">
    <property type="term" value="C:cell outer membrane"/>
    <property type="evidence" value="ECO:0007669"/>
    <property type="project" value="UniProtKB-SubCell"/>
</dbReference>
<sequence length="813" mass="87816">MVAVSGAAGTGVACAGSGQDALAAVHPLDLEAQPLGPALDALARQWGVSISVDPALVAGRVAPAQQGDATLADALRKALGGTGLVALPTGASITVQRTAAAVERARPAPTAGQANSLDEVVVTEAVERSVYSEGSRSYAPKNVEVGKAAQSLREIPQSVTVVTRQRMDDQAMRTLDEVMNYTTGVTRDENWLDTTYQSRGLNITNFRYDGGSTTTARSGSRSQDMAQFDSVALLRGPDGLFGAGEAGGVINFTYKRPLAERRTQVLVSAGTMSNYRAELDTTGALNESGSLRGRAVVVTHNRDDMAEPSRQKRRLLYGTLELDVAPDTFVTLGASYQNDKNPGFNASLPRYADGSNIGFPRNTNMGAPWNWIHRENTTLFAKLDHELAAGWKLKAQLRHTRFNEGVNGAEIENSPSPITGAGADWWINQVKTQSRETGLDVNVQGGFDALGRRHDVLFGFDSQRGSDYSRSLWPRIGPADIFDRTPPADPGYPLGDWTNGSQTVTQKAGFYGSLRLRPVDDLAVVLGGRYTLQERTTQHDMSGKLNSKSVDGNIFVPYVGVVYDVSPAWSIYASTAEIFQSQAGKLSAPLPGKPLDPVRGRTYELGVKGELAPGLAGSAAIFRTEKKGVAAIDPAYPSTEWRGGCCWFRDGYQLSKGIDLELTGQVTPDLQVAVGYTFNDNVDKRANDARFATITPRHLLKAWGNYRFSGELRGWSAGAGMTMQSSTFRKGTLNAYNPETGQYDGPWSAYQFNSPGHAVWSARVGYEINKQWSVAMNVSNLFDKTYYSTVGYAGYGNFYGEKRAVNFTLQGSF</sequence>
<dbReference type="Gene3D" id="2.40.170.20">
    <property type="entry name" value="TonB-dependent receptor, beta-barrel domain"/>
    <property type="match status" value="1"/>
</dbReference>
<name>A0A7G9RV39_9BURK</name>
<dbReference type="InterPro" id="IPR000531">
    <property type="entry name" value="Beta-barrel_TonB"/>
</dbReference>
<reference evidence="15 16" key="1">
    <citation type="submission" date="2020-08" db="EMBL/GenBank/DDBJ databases">
        <title>Genome sequence of Diaphorobacter ruginosibacter DSM 27467T.</title>
        <authorList>
            <person name="Hyun D.-W."/>
            <person name="Bae J.-W."/>
        </authorList>
    </citation>
    <scope>NUCLEOTIDE SEQUENCE [LARGE SCALE GENOMIC DNA]</scope>
    <source>
        <strain evidence="15 16">DSM 27467</strain>
    </source>
</reference>
<dbReference type="EMBL" id="CP060714">
    <property type="protein sequence ID" value="QNN59464.1"/>
    <property type="molecule type" value="Genomic_DNA"/>
</dbReference>
<dbReference type="InterPro" id="IPR036942">
    <property type="entry name" value="Beta-barrel_TonB_sf"/>
</dbReference>
<dbReference type="AlphaFoldDB" id="A0A7G9RV39"/>
<accession>A0A7G9RV39</accession>
<evidence type="ECO:0000256" key="13">
    <source>
        <dbReference type="RuleBase" id="RU003357"/>
    </source>
</evidence>
<keyword evidence="5" id="KW-0410">Iron transport</keyword>
<keyword evidence="6 12" id="KW-0812">Transmembrane</keyword>
<evidence type="ECO:0000256" key="1">
    <source>
        <dbReference type="ARBA" id="ARBA00004571"/>
    </source>
</evidence>
<evidence type="ECO:0000256" key="2">
    <source>
        <dbReference type="ARBA" id="ARBA00009810"/>
    </source>
</evidence>
<evidence type="ECO:0000256" key="5">
    <source>
        <dbReference type="ARBA" id="ARBA00022496"/>
    </source>
</evidence>
<comment type="subcellular location">
    <subcellularLocation>
        <location evidence="1 12">Cell outer membrane</location>
        <topology evidence="1 12">Multi-pass membrane protein</topology>
    </subcellularLocation>
</comment>
<evidence type="ECO:0000256" key="7">
    <source>
        <dbReference type="ARBA" id="ARBA00023004"/>
    </source>
</evidence>
<evidence type="ECO:0000256" key="11">
    <source>
        <dbReference type="ARBA" id="ARBA00023237"/>
    </source>
</evidence>
<dbReference type="SMART" id="SM00965">
    <property type="entry name" value="STN"/>
    <property type="match status" value="1"/>
</dbReference>
<dbReference type="InterPro" id="IPR039426">
    <property type="entry name" value="TonB-dep_rcpt-like"/>
</dbReference>
<dbReference type="InterPro" id="IPR011662">
    <property type="entry name" value="Secretin/TonB_short_N"/>
</dbReference>
<comment type="similarity">
    <text evidence="2 12 13">Belongs to the TonB-dependent receptor family.</text>
</comment>
<dbReference type="GO" id="GO:0038023">
    <property type="term" value="F:signaling receptor activity"/>
    <property type="evidence" value="ECO:0007669"/>
    <property type="project" value="InterPro"/>
</dbReference>
<dbReference type="PANTHER" id="PTHR32552">
    <property type="entry name" value="FERRICHROME IRON RECEPTOR-RELATED"/>
    <property type="match status" value="1"/>
</dbReference>
<dbReference type="GO" id="GO:0015344">
    <property type="term" value="F:siderophore uptake transmembrane transporter activity"/>
    <property type="evidence" value="ECO:0007669"/>
    <property type="project" value="TreeGrafter"/>
</dbReference>
<dbReference type="GO" id="GO:0015891">
    <property type="term" value="P:siderophore transport"/>
    <property type="evidence" value="ECO:0007669"/>
    <property type="project" value="InterPro"/>
</dbReference>
<gene>
    <name evidence="15" type="ORF">H9K76_05760</name>
</gene>
<evidence type="ECO:0000256" key="3">
    <source>
        <dbReference type="ARBA" id="ARBA00022448"/>
    </source>
</evidence>
<evidence type="ECO:0000256" key="6">
    <source>
        <dbReference type="ARBA" id="ARBA00022692"/>
    </source>
</evidence>
<dbReference type="KEGG" id="drg:H9K76_05760"/>
<dbReference type="SUPFAM" id="SSF56935">
    <property type="entry name" value="Porins"/>
    <property type="match status" value="1"/>
</dbReference>
<evidence type="ECO:0000256" key="8">
    <source>
        <dbReference type="ARBA" id="ARBA00023077"/>
    </source>
</evidence>
<keyword evidence="3 12" id="KW-0813">Transport</keyword>
<feature type="domain" description="Secretin/TonB short N-terminal" evidence="14">
    <location>
        <begin position="48"/>
        <end position="98"/>
    </location>
</feature>
<dbReference type="Proteomes" id="UP000515811">
    <property type="component" value="Chromosome"/>
</dbReference>